<accession>A0A0J7XYW6</accession>
<comment type="caution">
    <text evidence="1">The sequence shown here is derived from an EMBL/GenBank/DDBJ whole genome shotgun (WGS) entry which is preliminary data.</text>
</comment>
<name>A0A0J7XYW6_9SPHN</name>
<dbReference type="EMBL" id="JACU01000004">
    <property type="protein sequence ID" value="KMS56697.1"/>
    <property type="molecule type" value="Genomic_DNA"/>
</dbReference>
<keyword evidence="2" id="KW-1185">Reference proteome</keyword>
<gene>
    <name evidence="1" type="ORF">V474_16695</name>
</gene>
<evidence type="ECO:0000313" key="2">
    <source>
        <dbReference type="Proteomes" id="UP000052268"/>
    </source>
</evidence>
<dbReference type="InterPro" id="IPR006311">
    <property type="entry name" value="TAT_signal"/>
</dbReference>
<evidence type="ECO:0000313" key="1">
    <source>
        <dbReference type="EMBL" id="KMS56697.1"/>
    </source>
</evidence>
<proteinExistence type="predicted"/>
<sequence length="197" mass="20305">MSFTSDPVDAGKRGFLGGGAALLASLGLVEAAWPGAALAGTSVEPIQGPDLPMEFPGTGGEIPWLKRGFHLYSGADGLTRAEQLDVVEPRGKAIATLLRRTAARVTLGGSQPGAGFGFHVANQPTLLIPIFGSMMIGLHDGTQYELRHGDLAYAEDCTGKGHISKAGPDGSFMVAVQLPKGGCPATGSSDMTKVWSD</sequence>
<dbReference type="Proteomes" id="UP000052268">
    <property type="component" value="Unassembled WGS sequence"/>
</dbReference>
<dbReference type="AlphaFoldDB" id="A0A0J7XYW6"/>
<organism evidence="1 2">
    <name type="scientific">Novosphingobium barchaimii LL02</name>
    <dbReference type="NCBI Taxonomy" id="1114963"/>
    <lineage>
        <taxon>Bacteria</taxon>
        <taxon>Pseudomonadati</taxon>
        <taxon>Pseudomonadota</taxon>
        <taxon>Alphaproteobacteria</taxon>
        <taxon>Sphingomonadales</taxon>
        <taxon>Sphingomonadaceae</taxon>
        <taxon>Novosphingobium</taxon>
    </lineage>
</organism>
<evidence type="ECO:0008006" key="3">
    <source>
        <dbReference type="Google" id="ProtNLM"/>
    </source>
</evidence>
<reference evidence="1 2" key="1">
    <citation type="journal article" date="2015" name="G3 (Bethesda)">
        <title>Insights into Ongoing Evolution of the Hexachlorocyclohexane Catabolic Pathway from Comparative Genomics of Ten Sphingomonadaceae Strains.</title>
        <authorList>
            <person name="Pearce S.L."/>
            <person name="Oakeshott J.G."/>
            <person name="Pandey G."/>
        </authorList>
    </citation>
    <scope>NUCLEOTIDE SEQUENCE [LARGE SCALE GENOMIC DNA]</scope>
    <source>
        <strain evidence="1 2">LL02</strain>
    </source>
</reference>
<protein>
    <recommendedName>
        <fullName evidence="3">Cupin</fullName>
    </recommendedName>
</protein>
<dbReference type="RefSeq" id="WP_059151402.1">
    <property type="nucleotide sequence ID" value="NZ_KQ130453.1"/>
</dbReference>
<dbReference type="PATRIC" id="fig|1114963.3.peg.2173"/>
<dbReference type="OrthoDB" id="7501356at2"/>
<dbReference type="PROSITE" id="PS51318">
    <property type="entry name" value="TAT"/>
    <property type="match status" value="1"/>
</dbReference>